<protein>
    <submittedName>
        <fullName evidence="2">Uncharacterized protein</fullName>
    </submittedName>
</protein>
<dbReference type="SUPFAM" id="SSF48452">
    <property type="entry name" value="TPR-like"/>
    <property type="match status" value="1"/>
</dbReference>
<dbReference type="EMBL" id="JACEGQ020000004">
    <property type="protein sequence ID" value="KAH8512227.1"/>
    <property type="molecule type" value="Genomic_DNA"/>
</dbReference>
<comment type="caution">
    <text evidence="2">The sequence shown here is derived from an EMBL/GenBank/DDBJ whole genome shotgun (WGS) entry which is preliminary data.</text>
</comment>
<sequence length="242" mass="27115">MCAARKRIPVDESAGKEVVSAQLQAAYGWVKESYSLAREKYEEALSIKPDFYEGLLALGQQQFEMAKLHWSFALANKIDLSNWDSVETLKLFDSAEEKMKAATEMWEKLEEQEANELKDPSASKKDEMLRRRKKLGSNGEITPEEAAEQAAVMRSQIHLFWGNMLFERSQVECKLGMDGWKNKLDAAVERFGLAGASDADISMVLKNHCSNGDAAEGDDKKVQNSNTDNVNGADKSESRHET</sequence>
<evidence type="ECO:0000313" key="2">
    <source>
        <dbReference type="EMBL" id="KAH8512227.1"/>
    </source>
</evidence>
<gene>
    <name evidence="2" type="ORF">H0E87_009447</name>
</gene>
<accession>A0A8T2Z4B1</accession>
<evidence type="ECO:0000256" key="1">
    <source>
        <dbReference type="SAM" id="MobiDB-lite"/>
    </source>
</evidence>
<dbReference type="AlphaFoldDB" id="A0A8T2Z4B1"/>
<organism evidence="2 3">
    <name type="scientific">Populus deltoides</name>
    <name type="common">Eastern poplar</name>
    <name type="synonym">Eastern cottonwood</name>
    <dbReference type="NCBI Taxonomy" id="3696"/>
    <lineage>
        <taxon>Eukaryota</taxon>
        <taxon>Viridiplantae</taxon>
        <taxon>Streptophyta</taxon>
        <taxon>Embryophyta</taxon>
        <taxon>Tracheophyta</taxon>
        <taxon>Spermatophyta</taxon>
        <taxon>Magnoliopsida</taxon>
        <taxon>eudicotyledons</taxon>
        <taxon>Gunneridae</taxon>
        <taxon>Pentapetalae</taxon>
        <taxon>rosids</taxon>
        <taxon>fabids</taxon>
        <taxon>Malpighiales</taxon>
        <taxon>Salicaceae</taxon>
        <taxon>Saliceae</taxon>
        <taxon>Populus</taxon>
    </lineage>
</organism>
<dbReference type="PANTHER" id="PTHR46183">
    <property type="entry name" value="PROTEIN CLMP1"/>
    <property type="match status" value="1"/>
</dbReference>
<keyword evidence="3" id="KW-1185">Reference proteome</keyword>
<name>A0A8T2Z4B1_POPDE</name>
<feature type="region of interest" description="Disordered" evidence="1">
    <location>
        <begin position="210"/>
        <end position="242"/>
    </location>
</feature>
<dbReference type="Proteomes" id="UP000807159">
    <property type="component" value="Chromosome 4"/>
</dbReference>
<dbReference type="PANTHER" id="PTHR46183:SF8">
    <property type="entry name" value="PROTEIN CLMP1"/>
    <property type="match status" value="1"/>
</dbReference>
<reference evidence="2" key="1">
    <citation type="journal article" date="2021" name="J. Hered.">
        <title>Genome Assembly of Salicaceae Populus deltoides (Eastern Cottonwood) I-69 Based on Nanopore Sequencing and Hi-C Technologies.</title>
        <authorList>
            <person name="Bai S."/>
            <person name="Wu H."/>
            <person name="Zhang J."/>
            <person name="Pan Z."/>
            <person name="Zhao W."/>
            <person name="Li Z."/>
            <person name="Tong C."/>
        </authorList>
    </citation>
    <scope>NUCLEOTIDE SEQUENCE</scope>
    <source>
        <tissue evidence="2">Leaf</tissue>
    </source>
</reference>
<evidence type="ECO:0000313" key="3">
    <source>
        <dbReference type="Proteomes" id="UP000807159"/>
    </source>
</evidence>
<dbReference type="InterPro" id="IPR044517">
    <property type="entry name" value="PHOX1-4"/>
</dbReference>
<dbReference type="InterPro" id="IPR011990">
    <property type="entry name" value="TPR-like_helical_dom_sf"/>
</dbReference>
<proteinExistence type="predicted"/>